<sequence>MLIFGGIILIFLLFVYPFQDIKYTKKVKETGNWEEKREYFLFIMKSEWFLTFLILIGAAAFSVSWTEFGLKIPNENTSKLLGMFLGFIIGVLFLVLVLFRLPFYKKRMDKQMENISFLAPANKRERNWGLASSVTAGICEEIIYRGFVIFYLQSLPFDLSLPVVLVLSALIFGFGHIYQGWKGFLLTSFLGFVFARVYVMTDSLLFPIILHIIIDARFFLMQKLKNENHDNVHQEFKNLI</sequence>
<evidence type="ECO:0000256" key="1">
    <source>
        <dbReference type="SAM" id="Phobius"/>
    </source>
</evidence>
<proteinExistence type="predicted"/>
<gene>
    <name evidence="3" type="ORF">NEOCIP111885_03264</name>
</gene>
<name>A0A9C7LBU4_9BACI</name>
<evidence type="ECO:0000313" key="3">
    <source>
        <dbReference type="EMBL" id="CAG9609522.1"/>
    </source>
</evidence>
<feature type="transmembrane region" description="Helical" evidence="1">
    <location>
        <begin position="184"/>
        <end position="214"/>
    </location>
</feature>
<keyword evidence="1" id="KW-0472">Membrane</keyword>
<reference evidence="3" key="1">
    <citation type="submission" date="2021-10" db="EMBL/GenBank/DDBJ databases">
        <authorList>
            <person name="Criscuolo A."/>
        </authorList>
    </citation>
    <scope>NUCLEOTIDE SEQUENCE</scope>
    <source>
        <strain evidence="3">CIP111885</strain>
    </source>
</reference>
<feature type="domain" description="CAAX prenyl protease 2/Lysostaphin resistance protein A-like" evidence="2">
    <location>
        <begin position="129"/>
        <end position="216"/>
    </location>
</feature>
<dbReference type="GO" id="GO:0004175">
    <property type="term" value="F:endopeptidase activity"/>
    <property type="evidence" value="ECO:0007669"/>
    <property type="project" value="UniProtKB-ARBA"/>
</dbReference>
<keyword evidence="1" id="KW-1133">Transmembrane helix</keyword>
<organism evidence="3 4">
    <name type="scientific">Pseudoneobacillus rhizosphaerae</name>
    <dbReference type="NCBI Taxonomy" id="2880968"/>
    <lineage>
        <taxon>Bacteria</taxon>
        <taxon>Bacillati</taxon>
        <taxon>Bacillota</taxon>
        <taxon>Bacilli</taxon>
        <taxon>Bacillales</taxon>
        <taxon>Bacillaceae</taxon>
        <taxon>Pseudoneobacillus</taxon>
    </lineage>
</organism>
<evidence type="ECO:0000313" key="4">
    <source>
        <dbReference type="Proteomes" id="UP000789845"/>
    </source>
</evidence>
<evidence type="ECO:0000259" key="2">
    <source>
        <dbReference type="Pfam" id="PF02517"/>
    </source>
</evidence>
<feature type="transmembrane region" description="Helical" evidence="1">
    <location>
        <begin position="48"/>
        <end position="68"/>
    </location>
</feature>
<dbReference type="RefSeq" id="WP_230497754.1">
    <property type="nucleotide sequence ID" value="NZ_CAKJTG010000020.1"/>
</dbReference>
<dbReference type="InterPro" id="IPR003675">
    <property type="entry name" value="Rce1/LyrA-like_dom"/>
</dbReference>
<keyword evidence="1" id="KW-0812">Transmembrane</keyword>
<dbReference type="Proteomes" id="UP000789845">
    <property type="component" value="Unassembled WGS sequence"/>
</dbReference>
<keyword evidence="4" id="KW-1185">Reference proteome</keyword>
<comment type="caution">
    <text evidence="3">The sequence shown here is derived from an EMBL/GenBank/DDBJ whole genome shotgun (WGS) entry which is preliminary data.</text>
</comment>
<dbReference type="PANTHER" id="PTHR43592">
    <property type="entry name" value="CAAX AMINO TERMINAL PROTEASE"/>
    <property type="match status" value="1"/>
</dbReference>
<feature type="transmembrane region" description="Helical" evidence="1">
    <location>
        <begin position="159"/>
        <end position="178"/>
    </location>
</feature>
<accession>A0A9C7LBU4</accession>
<dbReference type="PANTHER" id="PTHR43592:SF15">
    <property type="entry name" value="CAAX AMINO TERMINAL PROTEASE FAMILY PROTEIN"/>
    <property type="match status" value="1"/>
</dbReference>
<protein>
    <recommendedName>
        <fullName evidence="2">CAAX prenyl protease 2/Lysostaphin resistance protein A-like domain-containing protein</fullName>
    </recommendedName>
</protein>
<dbReference type="GO" id="GO:0080120">
    <property type="term" value="P:CAAX-box protein maturation"/>
    <property type="evidence" value="ECO:0007669"/>
    <property type="project" value="UniProtKB-ARBA"/>
</dbReference>
<dbReference type="EMBL" id="CAKJTG010000020">
    <property type="protein sequence ID" value="CAG9609522.1"/>
    <property type="molecule type" value="Genomic_DNA"/>
</dbReference>
<dbReference type="AlphaFoldDB" id="A0A9C7LBU4"/>
<dbReference type="Pfam" id="PF02517">
    <property type="entry name" value="Rce1-like"/>
    <property type="match status" value="1"/>
</dbReference>
<feature type="transmembrane region" description="Helical" evidence="1">
    <location>
        <begin position="80"/>
        <end position="103"/>
    </location>
</feature>